<gene>
    <name evidence="4" type="ORF">LzC2_23430</name>
</gene>
<name>A0ABX1VE51_9PLAN</name>
<evidence type="ECO:0000256" key="2">
    <source>
        <dbReference type="PROSITE-ProRule" id="PRU00169"/>
    </source>
</evidence>
<organism evidence="4 5">
    <name type="scientific">Alienimonas chondri</name>
    <dbReference type="NCBI Taxonomy" id="2681879"/>
    <lineage>
        <taxon>Bacteria</taxon>
        <taxon>Pseudomonadati</taxon>
        <taxon>Planctomycetota</taxon>
        <taxon>Planctomycetia</taxon>
        <taxon>Planctomycetales</taxon>
        <taxon>Planctomycetaceae</taxon>
        <taxon>Alienimonas</taxon>
    </lineage>
</organism>
<evidence type="ECO:0000259" key="3">
    <source>
        <dbReference type="PROSITE" id="PS50110"/>
    </source>
</evidence>
<protein>
    <recommendedName>
        <fullName evidence="3">Response regulatory domain-containing protein</fullName>
    </recommendedName>
</protein>
<dbReference type="SUPFAM" id="SSF52172">
    <property type="entry name" value="CheY-like"/>
    <property type="match status" value="1"/>
</dbReference>
<evidence type="ECO:0000313" key="4">
    <source>
        <dbReference type="EMBL" id="NNJ26261.1"/>
    </source>
</evidence>
<proteinExistence type="predicted"/>
<feature type="modified residue" description="4-aspartylphosphate" evidence="2">
    <location>
        <position position="54"/>
    </location>
</feature>
<accession>A0ABX1VE51</accession>
<dbReference type="SMART" id="SM00448">
    <property type="entry name" value="REC"/>
    <property type="match status" value="1"/>
</dbReference>
<sequence length="138" mass="14169">MVGTLGVVLNDPLLRAITMRRLELLGYRVVPLSEDPAATPSMAEEEGVHAVLIDLELPDGAGLRIVERLASGDATAALPVLGLAADTPQGLVEEAFAAGVADFLILPYDPLVLEAKAAALLARSAVSAPGPLPARKAA</sequence>
<dbReference type="PANTHER" id="PTHR44591:SF23">
    <property type="entry name" value="CHEY SUBFAMILY"/>
    <property type="match status" value="1"/>
</dbReference>
<dbReference type="InterPro" id="IPR001789">
    <property type="entry name" value="Sig_transdc_resp-reg_receiver"/>
</dbReference>
<evidence type="ECO:0000313" key="5">
    <source>
        <dbReference type="Proteomes" id="UP000609651"/>
    </source>
</evidence>
<feature type="domain" description="Response regulatory" evidence="3">
    <location>
        <begin position="4"/>
        <end position="121"/>
    </location>
</feature>
<dbReference type="Proteomes" id="UP000609651">
    <property type="component" value="Unassembled WGS sequence"/>
</dbReference>
<evidence type="ECO:0000256" key="1">
    <source>
        <dbReference type="ARBA" id="ARBA00022553"/>
    </source>
</evidence>
<dbReference type="InterPro" id="IPR050595">
    <property type="entry name" value="Bact_response_regulator"/>
</dbReference>
<comment type="caution">
    <text evidence="4">The sequence shown here is derived from an EMBL/GenBank/DDBJ whole genome shotgun (WGS) entry which is preliminary data.</text>
</comment>
<dbReference type="CDD" id="cd00156">
    <property type="entry name" value="REC"/>
    <property type="match status" value="1"/>
</dbReference>
<dbReference type="PROSITE" id="PS50110">
    <property type="entry name" value="RESPONSE_REGULATORY"/>
    <property type="match status" value="1"/>
</dbReference>
<reference evidence="4 5" key="1">
    <citation type="journal article" date="2020" name="Syst. Appl. Microbiol.">
        <title>Alienimonas chondri sp. nov., a novel planctomycete isolated from the biofilm of the red alga Chondrus crispus.</title>
        <authorList>
            <person name="Vitorino I."/>
            <person name="Albuquerque L."/>
            <person name="Wiegand S."/>
            <person name="Kallscheuer N."/>
            <person name="da Costa M.S."/>
            <person name="Lobo-da-Cunha A."/>
            <person name="Jogler C."/>
            <person name="Lage O.M."/>
        </authorList>
    </citation>
    <scope>NUCLEOTIDE SEQUENCE [LARGE SCALE GENOMIC DNA]</scope>
    <source>
        <strain evidence="4 5">LzC2</strain>
    </source>
</reference>
<dbReference type="Pfam" id="PF00072">
    <property type="entry name" value="Response_reg"/>
    <property type="match status" value="1"/>
</dbReference>
<keyword evidence="1 2" id="KW-0597">Phosphoprotein</keyword>
<dbReference type="Gene3D" id="3.40.50.2300">
    <property type="match status" value="1"/>
</dbReference>
<keyword evidence="5" id="KW-1185">Reference proteome</keyword>
<dbReference type="InterPro" id="IPR011006">
    <property type="entry name" value="CheY-like_superfamily"/>
</dbReference>
<dbReference type="EMBL" id="WTPX01000069">
    <property type="protein sequence ID" value="NNJ26261.1"/>
    <property type="molecule type" value="Genomic_DNA"/>
</dbReference>
<dbReference type="PANTHER" id="PTHR44591">
    <property type="entry name" value="STRESS RESPONSE REGULATOR PROTEIN 1"/>
    <property type="match status" value="1"/>
</dbReference>